<sequence>GPEAMPILFRGNYVLVDGSDREKVLEAGNKVTCMIVHVLFDEQMRVLRKSHHWPEGFDADKRGFLTSTVRNDVQNEKEQENQKSEESSDDGLPPLEANCNRRAPHQLHLTSDDEETSHSDS</sequence>
<feature type="compositionally biased region" description="Basic and acidic residues" evidence="1">
    <location>
        <begin position="73"/>
        <end position="86"/>
    </location>
</feature>
<evidence type="ECO:0000256" key="1">
    <source>
        <dbReference type="SAM" id="MobiDB-lite"/>
    </source>
</evidence>
<evidence type="ECO:0000313" key="2">
    <source>
        <dbReference type="EMBL" id="KAH9327297.1"/>
    </source>
</evidence>
<reference evidence="2 3" key="1">
    <citation type="journal article" date="2021" name="Nat. Plants">
        <title>The Taxus genome provides insights into paclitaxel biosynthesis.</title>
        <authorList>
            <person name="Xiong X."/>
            <person name="Gou J."/>
            <person name="Liao Q."/>
            <person name="Li Y."/>
            <person name="Zhou Q."/>
            <person name="Bi G."/>
            <person name="Li C."/>
            <person name="Du R."/>
            <person name="Wang X."/>
            <person name="Sun T."/>
            <person name="Guo L."/>
            <person name="Liang H."/>
            <person name="Lu P."/>
            <person name="Wu Y."/>
            <person name="Zhang Z."/>
            <person name="Ro D.K."/>
            <person name="Shang Y."/>
            <person name="Huang S."/>
            <person name="Yan J."/>
        </authorList>
    </citation>
    <scope>NUCLEOTIDE SEQUENCE [LARGE SCALE GENOMIC DNA]</scope>
    <source>
        <strain evidence="2">Ta-2019</strain>
    </source>
</reference>
<dbReference type="SUPFAM" id="SSF50249">
    <property type="entry name" value="Nucleic acid-binding proteins"/>
    <property type="match status" value="1"/>
</dbReference>
<name>A0AA38GPV3_TAXCH</name>
<feature type="non-terminal residue" evidence="2">
    <location>
        <position position="1"/>
    </location>
</feature>
<dbReference type="GO" id="GO:0005634">
    <property type="term" value="C:nucleus"/>
    <property type="evidence" value="ECO:0007669"/>
    <property type="project" value="TreeGrafter"/>
</dbReference>
<keyword evidence="3" id="KW-1185">Reference proteome</keyword>
<dbReference type="Proteomes" id="UP000824469">
    <property type="component" value="Unassembled WGS sequence"/>
</dbReference>
<comment type="caution">
    <text evidence="2">The sequence shown here is derived from an EMBL/GenBank/DDBJ whole genome shotgun (WGS) entry which is preliminary data.</text>
</comment>
<organism evidence="2 3">
    <name type="scientific">Taxus chinensis</name>
    <name type="common">Chinese yew</name>
    <name type="synonym">Taxus wallichiana var. chinensis</name>
    <dbReference type="NCBI Taxonomy" id="29808"/>
    <lineage>
        <taxon>Eukaryota</taxon>
        <taxon>Viridiplantae</taxon>
        <taxon>Streptophyta</taxon>
        <taxon>Embryophyta</taxon>
        <taxon>Tracheophyta</taxon>
        <taxon>Spermatophyta</taxon>
        <taxon>Pinopsida</taxon>
        <taxon>Pinidae</taxon>
        <taxon>Conifers II</taxon>
        <taxon>Cupressales</taxon>
        <taxon>Taxaceae</taxon>
        <taxon>Taxus</taxon>
    </lineage>
</organism>
<dbReference type="Gene3D" id="2.40.50.140">
    <property type="entry name" value="Nucleic acid-binding proteins"/>
    <property type="match status" value="1"/>
</dbReference>
<proteinExistence type="predicted"/>
<dbReference type="PANTHER" id="PTHR21641:SF0">
    <property type="entry name" value="RNA-BINDING PROTEIN EIF1AD-RELATED"/>
    <property type="match status" value="1"/>
</dbReference>
<protein>
    <recommendedName>
        <fullName evidence="4">RNA-binding protein EIF1AD</fullName>
    </recommendedName>
</protein>
<gene>
    <name evidence="2" type="ORF">KI387_007475</name>
</gene>
<dbReference type="InterPro" id="IPR012340">
    <property type="entry name" value="NA-bd_OB-fold"/>
</dbReference>
<dbReference type="OMA" id="GPVELQH"/>
<accession>A0AA38GPV3</accession>
<dbReference type="InterPro" id="IPR039294">
    <property type="entry name" value="EIF1AD"/>
</dbReference>
<dbReference type="EMBL" id="JAHRHJ020000002">
    <property type="protein sequence ID" value="KAH9327297.1"/>
    <property type="molecule type" value="Genomic_DNA"/>
</dbReference>
<feature type="region of interest" description="Disordered" evidence="1">
    <location>
        <begin position="73"/>
        <end position="121"/>
    </location>
</feature>
<dbReference type="AlphaFoldDB" id="A0AA38GPV3"/>
<evidence type="ECO:0000313" key="3">
    <source>
        <dbReference type="Proteomes" id="UP000824469"/>
    </source>
</evidence>
<dbReference type="PANTHER" id="PTHR21641">
    <property type="entry name" value="TRANSLATION INITIATION FACTOR-RELATED"/>
    <property type="match status" value="1"/>
</dbReference>
<evidence type="ECO:0008006" key="4">
    <source>
        <dbReference type="Google" id="ProtNLM"/>
    </source>
</evidence>